<dbReference type="AlphaFoldDB" id="A0A3B9L1K3"/>
<comment type="caution">
    <text evidence="1">The sequence shown here is derived from an EMBL/GenBank/DDBJ whole genome shotgun (WGS) entry which is preliminary data.</text>
</comment>
<organism evidence="1 2">
    <name type="scientific">Hyphomonas atlantica</name>
    <dbReference type="NCBI Taxonomy" id="1280948"/>
    <lineage>
        <taxon>Bacteria</taxon>
        <taxon>Pseudomonadati</taxon>
        <taxon>Pseudomonadota</taxon>
        <taxon>Alphaproteobacteria</taxon>
        <taxon>Hyphomonadales</taxon>
        <taxon>Hyphomonadaceae</taxon>
        <taxon>Hyphomonas</taxon>
    </lineage>
</organism>
<dbReference type="EMBL" id="DMBR01000287">
    <property type="protein sequence ID" value="HAE94767.1"/>
    <property type="molecule type" value="Genomic_DNA"/>
</dbReference>
<evidence type="ECO:0000313" key="2">
    <source>
        <dbReference type="Proteomes" id="UP000259173"/>
    </source>
</evidence>
<evidence type="ECO:0000313" key="1">
    <source>
        <dbReference type="EMBL" id="HAE94767.1"/>
    </source>
</evidence>
<protein>
    <submittedName>
        <fullName evidence="1">Uncharacterized protein</fullName>
    </submittedName>
</protein>
<name>A0A3B9L1K3_9PROT</name>
<feature type="non-terminal residue" evidence="1">
    <location>
        <position position="1"/>
    </location>
</feature>
<dbReference type="Gene3D" id="1.25.40.20">
    <property type="entry name" value="Ankyrin repeat-containing domain"/>
    <property type="match status" value="1"/>
</dbReference>
<proteinExistence type="predicted"/>
<dbReference type="Proteomes" id="UP000259173">
    <property type="component" value="Unassembled WGS sequence"/>
</dbReference>
<reference evidence="1 2" key="1">
    <citation type="journal article" date="2018" name="Nat. Biotechnol.">
        <title>A standardized bacterial taxonomy based on genome phylogeny substantially revises the tree of life.</title>
        <authorList>
            <person name="Parks D.H."/>
            <person name="Chuvochina M."/>
            <person name="Waite D.W."/>
            <person name="Rinke C."/>
            <person name="Skarshewski A."/>
            <person name="Chaumeil P.A."/>
            <person name="Hugenholtz P."/>
        </authorList>
    </citation>
    <scope>NUCLEOTIDE SEQUENCE [LARGE SCALE GENOMIC DNA]</scope>
    <source>
        <strain evidence="1">UBA8557</strain>
    </source>
</reference>
<sequence>VAELLIANDADVNARKKNGDTPLDEANWRNNQEIADLLREHDGKTSEELALVPRLIYSKDKLTINVPFDFRFTAKAGKSYTVEATGDLRKWNKVQTISGTGSEVKFTDIRKALFERQYYRVKVVD</sequence>
<accession>A0A3B9L1K3</accession>
<dbReference type="InterPro" id="IPR036770">
    <property type="entry name" value="Ankyrin_rpt-contain_sf"/>
</dbReference>
<dbReference type="SUPFAM" id="SSF48403">
    <property type="entry name" value="Ankyrin repeat"/>
    <property type="match status" value="1"/>
</dbReference>
<gene>
    <name evidence="1" type="ORF">DCG65_09410</name>
</gene>